<evidence type="ECO:0000313" key="1">
    <source>
        <dbReference type="EMBL" id="KAH7907626.1"/>
    </source>
</evidence>
<dbReference type="EMBL" id="MU267887">
    <property type="protein sequence ID" value="KAH7907626.1"/>
    <property type="molecule type" value="Genomic_DNA"/>
</dbReference>
<accession>A0ACB8A2I7</accession>
<proteinExistence type="predicted"/>
<protein>
    <submittedName>
        <fullName evidence="1">Uncharacterized protein</fullName>
    </submittedName>
</protein>
<evidence type="ECO:0000313" key="2">
    <source>
        <dbReference type="Proteomes" id="UP000790377"/>
    </source>
</evidence>
<gene>
    <name evidence="1" type="ORF">BJ138DRAFT_1182312</name>
</gene>
<comment type="caution">
    <text evidence="1">The sequence shown here is derived from an EMBL/GenBank/DDBJ whole genome shotgun (WGS) entry which is preliminary data.</text>
</comment>
<name>A0ACB8A2I7_9AGAM</name>
<organism evidence="1 2">
    <name type="scientific">Hygrophoropsis aurantiaca</name>
    <dbReference type="NCBI Taxonomy" id="72124"/>
    <lineage>
        <taxon>Eukaryota</taxon>
        <taxon>Fungi</taxon>
        <taxon>Dikarya</taxon>
        <taxon>Basidiomycota</taxon>
        <taxon>Agaricomycotina</taxon>
        <taxon>Agaricomycetes</taxon>
        <taxon>Agaricomycetidae</taxon>
        <taxon>Boletales</taxon>
        <taxon>Coniophorineae</taxon>
        <taxon>Hygrophoropsidaceae</taxon>
        <taxon>Hygrophoropsis</taxon>
    </lineage>
</organism>
<keyword evidence="2" id="KW-1185">Reference proteome</keyword>
<dbReference type="Proteomes" id="UP000790377">
    <property type="component" value="Unassembled WGS sequence"/>
</dbReference>
<sequence>MNTSISKSAPAPWMMATNNGRYVDPTASEKADSSYEQDDGHDEIDDEDDDANHPPPKRSLRKKRAPYYRGATRKIDREHSATIRVLAAEGWSCLHITQGCTVNGVATSTVQRAMENNYSSPDNVESDYEHAVHVQAYKDKWEERRRAGRSKRRGAGGPQGGLKQSKLHPSDDISERRVSRTRVRGPFAAEPPPAPEPKTVKKPEEPNTRELRAFLRTLGESNMQTYLVALRKGGIRDDETFHAISMWNNEELVEFFKQFEDSGWLDKFQWSSLKRGLTQLKNGYGMSRV</sequence>
<reference evidence="1" key="1">
    <citation type="journal article" date="2021" name="New Phytol.">
        <title>Evolutionary innovations through gain and loss of genes in the ectomycorrhizal Boletales.</title>
        <authorList>
            <person name="Wu G."/>
            <person name="Miyauchi S."/>
            <person name="Morin E."/>
            <person name="Kuo A."/>
            <person name="Drula E."/>
            <person name="Varga T."/>
            <person name="Kohler A."/>
            <person name="Feng B."/>
            <person name="Cao Y."/>
            <person name="Lipzen A."/>
            <person name="Daum C."/>
            <person name="Hundley H."/>
            <person name="Pangilinan J."/>
            <person name="Johnson J."/>
            <person name="Barry K."/>
            <person name="LaButti K."/>
            <person name="Ng V."/>
            <person name="Ahrendt S."/>
            <person name="Min B."/>
            <person name="Choi I.G."/>
            <person name="Park H."/>
            <person name="Plett J.M."/>
            <person name="Magnuson J."/>
            <person name="Spatafora J.W."/>
            <person name="Nagy L.G."/>
            <person name="Henrissat B."/>
            <person name="Grigoriev I.V."/>
            <person name="Yang Z.L."/>
            <person name="Xu J."/>
            <person name="Martin F.M."/>
        </authorList>
    </citation>
    <scope>NUCLEOTIDE SEQUENCE</scope>
    <source>
        <strain evidence="1">ATCC 28755</strain>
    </source>
</reference>